<dbReference type="EMBL" id="GBEZ01000994">
    <property type="protein sequence ID" value="JAC83941.1"/>
    <property type="molecule type" value="Transcribed_RNA"/>
</dbReference>
<feature type="non-terminal residue" evidence="2">
    <location>
        <position position="1"/>
    </location>
</feature>
<evidence type="ECO:0000313" key="2">
    <source>
        <dbReference type="EMBL" id="JAC83941.1"/>
    </source>
</evidence>
<dbReference type="AlphaFoldDB" id="A0A061SMJ1"/>
<evidence type="ECO:0000256" key="1">
    <source>
        <dbReference type="SAM" id="MobiDB-lite"/>
    </source>
</evidence>
<name>A0A061SMJ1_9CHLO</name>
<organism evidence="2">
    <name type="scientific">Tetraselmis sp. GSL018</name>
    <dbReference type="NCBI Taxonomy" id="582737"/>
    <lineage>
        <taxon>Eukaryota</taxon>
        <taxon>Viridiplantae</taxon>
        <taxon>Chlorophyta</taxon>
        <taxon>core chlorophytes</taxon>
        <taxon>Chlorodendrophyceae</taxon>
        <taxon>Chlorodendrales</taxon>
        <taxon>Chlorodendraceae</taxon>
        <taxon>Tetraselmis</taxon>
    </lineage>
</organism>
<feature type="compositionally biased region" description="Basic and acidic residues" evidence="1">
    <location>
        <begin position="1"/>
        <end position="11"/>
    </location>
</feature>
<protein>
    <submittedName>
        <fullName evidence="2">Uncharacterized protein</fullName>
    </submittedName>
</protein>
<accession>A0A061SMJ1</accession>
<feature type="non-terminal residue" evidence="2">
    <location>
        <position position="133"/>
    </location>
</feature>
<reference evidence="2" key="1">
    <citation type="submission" date="2014-05" db="EMBL/GenBank/DDBJ databases">
        <title>The transcriptome of the halophilic microalga Tetraselmis sp. GSL018 isolated from the Great Salt Lake, Utah.</title>
        <authorList>
            <person name="Jinkerson R.E."/>
            <person name="D'Adamo S."/>
            <person name="Posewitz M.C."/>
        </authorList>
    </citation>
    <scope>NUCLEOTIDE SEQUENCE</scope>
    <source>
        <strain evidence="2">GSL018</strain>
    </source>
</reference>
<proteinExistence type="predicted"/>
<feature type="region of interest" description="Disordered" evidence="1">
    <location>
        <begin position="1"/>
        <end position="23"/>
    </location>
</feature>
<sequence length="133" mass="14092">GVETPLGEHGRAPGAPPLAASGAGRATSQIEHLDQVLLLPAACRIVPGRRTQVVPPDVLGRGFLPVDAVHLVVNVRHEELLVVLVPGKPRQSAADVGDETVPGRVCACNALLFVGLCHFVLYQDLVLLDGYRR</sequence>
<gene>
    <name evidence="2" type="ORF">TSPGSL018_2139</name>
</gene>